<dbReference type="InterPro" id="IPR025144">
    <property type="entry name" value="DUF4085"/>
</dbReference>
<keyword evidence="2" id="KW-1185">Reference proteome</keyword>
<dbReference type="Proteomes" id="UP000198656">
    <property type="component" value="Unassembled WGS sequence"/>
</dbReference>
<proteinExistence type="predicted"/>
<dbReference type="EMBL" id="FNCP01000029">
    <property type="protein sequence ID" value="SDI20837.1"/>
    <property type="molecule type" value="Genomic_DNA"/>
</dbReference>
<evidence type="ECO:0000313" key="2">
    <source>
        <dbReference type="Proteomes" id="UP000198656"/>
    </source>
</evidence>
<dbReference type="AlphaFoldDB" id="A0A1G8IPY3"/>
<dbReference type="RefSeq" id="WP_242876375.1">
    <property type="nucleotide sequence ID" value="NZ_FNCP01000029.1"/>
</dbReference>
<dbReference type="Pfam" id="PF13315">
    <property type="entry name" value="DUF4085"/>
    <property type="match status" value="1"/>
</dbReference>
<protein>
    <submittedName>
        <fullName evidence="1">Uncharacterized protein</fullName>
    </submittedName>
</protein>
<accession>A0A1G8IPY3</accession>
<gene>
    <name evidence="1" type="ORF">SAMN05443529_12947</name>
</gene>
<dbReference type="STRING" id="1121419.SAMN05443529_12947"/>
<evidence type="ECO:0000313" key="1">
    <source>
        <dbReference type="EMBL" id="SDI20837.1"/>
    </source>
</evidence>
<organism evidence="1 2">
    <name type="scientific">Desulfosporosinus hippei DSM 8344</name>
    <dbReference type="NCBI Taxonomy" id="1121419"/>
    <lineage>
        <taxon>Bacteria</taxon>
        <taxon>Bacillati</taxon>
        <taxon>Bacillota</taxon>
        <taxon>Clostridia</taxon>
        <taxon>Eubacteriales</taxon>
        <taxon>Desulfitobacteriaceae</taxon>
        <taxon>Desulfosporosinus</taxon>
    </lineage>
</organism>
<name>A0A1G8IPY3_9FIRM</name>
<sequence>MKLSHPNLLKEIKEWRECVRIGSEYAFKEYQKYYETIKKELPRNVVNMLENYNFHDAKISALRLNNDSLDLELEYIDSYSLTFVGVKLHEKPDEIIGDCWINNEVHLSEKGAFDFRVLLQSSKGFLTLHELRVVAEDVLIKKC</sequence>
<reference evidence="2" key="1">
    <citation type="submission" date="2016-10" db="EMBL/GenBank/DDBJ databases">
        <authorList>
            <person name="Varghese N."/>
            <person name="Submissions S."/>
        </authorList>
    </citation>
    <scope>NUCLEOTIDE SEQUENCE [LARGE SCALE GENOMIC DNA]</scope>
    <source>
        <strain evidence="2">DSM 8344</strain>
    </source>
</reference>